<keyword evidence="3" id="KW-1185">Reference proteome</keyword>
<feature type="transmembrane region" description="Helical" evidence="1">
    <location>
        <begin position="102"/>
        <end position="124"/>
    </location>
</feature>
<evidence type="ECO:0000256" key="1">
    <source>
        <dbReference type="SAM" id="Phobius"/>
    </source>
</evidence>
<gene>
    <name evidence="2" type="ORF">ACI43T_03750</name>
</gene>
<dbReference type="Proteomes" id="UP001621964">
    <property type="component" value="Unassembled WGS sequence"/>
</dbReference>
<proteinExistence type="predicted"/>
<keyword evidence="1" id="KW-0812">Transmembrane</keyword>
<name>A0ABW8Q3P5_9NEIS</name>
<keyword evidence="1" id="KW-0472">Membrane</keyword>
<dbReference type="EMBL" id="JBJGEB010000003">
    <property type="protein sequence ID" value="MFK7641613.1"/>
    <property type="molecule type" value="Genomic_DNA"/>
</dbReference>
<sequence>MLYHFLKNMLDILRLRYKHPAEYTYPLPVILAVLLLLGTINAAAMSALFGKDAAAVVFSILLTAVKWLILSRTMSAVLYYYGASRLPLQGFTLASEALNIPMLLVLYVPQLSPLGLLWQIWAFWTQAIGYMKMGNVAGWKVAVGYIAYFICTLIAGSALLMLFTHLGWMNEEMLRHQLQTILQQQK</sequence>
<evidence type="ECO:0000313" key="2">
    <source>
        <dbReference type="EMBL" id="MFK7641613.1"/>
    </source>
</evidence>
<feature type="transmembrane region" description="Helical" evidence="1">
    <location>
        <begin position="145"/>
        <end position="168"/>
    </location>
</feature>
<organism evidence="2 3">
    <name type="scientific">Neisseria oralis</name>
    <dbReference type="NCBI Taxonomy" id="1107316"/>
    <lineage>
        <taxon>Bacteria</taxon>
        <taxon>Pseudomonadati</taxon>
        <taxon>Pseudomonadota</taxon>
        <taxon>Betaproteobacteria</taxon>
        <taxon>Neisseriales</taxon>
        <taxon>Neisseriaceae</taxon>
        <taxon>Neisseria</taxon>
    </lineage>
</organism>
<feature type="transmembrane region" description="Helical" evidence="1">
    <location>
        <begin position="56"/>
        <end position="82"/>
    </location>
</feature>
<feature type="transmembrane region" description="Helical" evidence="1">
    <location>
        <begin position="23"/>
        <end position="44"/>
    </location>
</feature>
<evidence type="ECO:0000313" key="3">
    <source>
        <dbReference type="Proteomes" id="UP001621964"/>
    </source>
</evidence>
<reference evidence="2 3" key="1">
    <citation type="submission" date="2024-11" db="EMBL/GenBank/DDBJ databases">
        <authorList>
            <person name="Mikucki A.G."/>
            <person name="Kahler C.M."/>
        </authorList>
    </citation>
    <scope>NUCLEOTIDE SEQUENCE [LARGE SCALE GENOMIC DNA]</scope>
    <source>
        <strain evidence="2 3">EXNM717</strain>
    </source>
</reference>
<accession>A0ABW8Q3P5</accession>
<evidence type="ECO:0008006" key="4">
    <source>
        <dbReference type="Google" id="ProtNLM"/>
    </source>
</evidence>
<comment type="caution">
    <text evidence="2">The sequence shown here is derived from an EMBL/GenBank/DDBJ whole genome shotgun (WGS) entry which is preliminary data.</text>
</comment>
<keyword evidence="1" id="KW-1133">Transmembrane helix</keyword>
<dbReference type="RefSeq" id="WP_405385582.1">
    <property type="nucleotide sequence ID" value="NZ_JBJGEB010000003.1"/>
</dbReference>
<protein>
    <recommendedName>
        <fullName evidence="4">Yip1 domain-containing protein</fullName>
    </recommendedName>
</protein>